<keyword evidence="3" id="KW-1003">Cell membrane</keyword>
<dbReference type="SUPFAM" id="SSF161098">
    <property type="entry name" value="MetI-like"/>
    <property type="match status" value="1"/>
</dbReference>
<comment type="subcellular location">
    <subcellularLocation>
        <location evidence="1 7">Cell membrane</location>
        <topology evidence="1 7">Multi-pass membrane protein</topology>
    </subcellularLocation>
</comment>
<proteinExistence type="inferred from homology"/>
<dbReference type="PANTHER" id="PTHR30465">
    <property type="entry name" value="INNER MEMBRANE ABC TRANSPORTER"/>
    <property type="match status" value="1"/>
</dbReference>
<dbReference type="OrthoDB" id="44105at2157"/>
<dbReference type="STRING" id="1609559.TQ32_07665"/>
<evidence type="ECO:0000256" key="5">
    <source>
        <dbReference type="ARBA" id="ARBA00022989"/>
    </source>
</evidence>
<feature type="transmembrane region" description="Helical" evidence="7">
    <location>
        <begin position="12"/>
        <end position="31"/>
    </location>
</feature>
<dbReference type="PROSITE" id="PS50928">
    <property type="entry name" value="ABC_TM1"/>
    <property type="match status" value="1"/>
</dbReference>
<keyword evidence="2 7" id="KW-0813">Transport</keyword>
<reference evidence="10" key="1">
    <citation type="submission" date="2015-02" db="EMBL/GenBank/DDBJ databases">
        <title>Pyrococcus kukulkanii sp. nov., a novel hyperthermophilic archaeon isolated from a deep-sea hydrothermal vent at the Guaymas Basin.</title>
        <authorList>
            <person name="Oger P.M."/>
            <person name="Callac N."/>
            <person name="Jebbar M."/>
            <person name="Godfroy A."/>
        </authorList>
    </citation>
    <scope>NUCLEOTIDE SEQUENCE [LARGE SCALE GENOMIC DNA]</scope>
    <source>
        <strain evidence="10">NCB100</strain>
    </source>
</reference>
<keyword evidence="6 7" id="KW-0472">Membrane</keyword>
<evidence type="ECO:0000256" key="7">
    <source>
        <dbReference type="RuleBase" id="RU363032"/>
    </source>
</evidence>
<dbReference type="RefSeq" id="WP_068323134.1">
    <property type="nucleotide sequence ID" value="NZ_CP010835.1"/>
</dbReference>
<feature type="transmembrane region" description="Helical" evidence="7">
    <location>
        <begin position="149"/>
        <end position="172"/>
    </location>
</feature>
<feature type="transmembrane region" description="Helical" evidence="7">
    <location>
        <begin position="184"/>
        <end position="204"/>
    </location>
</feature>
<dbReference type="Proteomes" id="UP000070587">
    <property type="component" value="Chromosome"/>
</dbReference>
<dbReference type="KEGG" id="pyc:TQ32_07665"/>
<evidence type="ECO:0000256" key="4">
    <source>
        <dbReference type="ARBA" id="ARBA00022692"/>
    </source>
</evidence>
<dbReference type="Gene3D" id="1.10.3720.10">
    <property type="entry name" value="MetI-like"/>
    <property type="match status" value="1"/>
</dbReference>
<dbReference type="EMBL" id="CP010835">
    <property type="protein sequence ID" value="AMM54368.1"/>
    <property type="molecule type" value="Genomic_DNA"/>
</dbReference>
<dbReference type="Pfam" id="PF00528">
    <property type="entry name" value="BPD_transp_1"/>
    <property type="match status" value="1"/>
</dbReference>
<feature type="domain" description="ABC transmembrane type-1" evidence="8">
    <location>
        <begin position="112"/>
        <end position="307"/>
    </location>
</feature>
<evidence type="ECO:0000313" key="10">
    <source>
        <dbReference type="Proteomes" id="UP000070587"/>
    </source>
</evidence>
<sequence length="331" mass="37076">MKVPWRGLSKIMGIYLVAVLVTIIIAGAAGAKLAKNYASEALGYIKATNPEFYNTLKENATKMGISVEEYYYRLILSRVSKSDNVLSIGIGMLKKSREYLHNTPNLNIGEAVKVTIIIISISLILIVLSGVYIGLKFRGSKSIDIISRFFVGIPSWWLGTIFIIILAVKLNLIPLGNAKISPSYYIFAILVLVFIHAWEIASYVSHESIKELKQPYINAEKAKGVPENIILWRHVLKNISIALSSITFQKFSDIFIDFIAVDVLFGLGGLGSLLKWSFIREIDPPYGIVVQFNYHLFFVVTFIMILLFMAFSMGIEVIKGILDPRVSTNER</sequence>
<feature type="transmembrane region" description="Helical" evidence="7">
    <location>
        <begin position="254"/>
        <end position="274"/>
    </location>
</feature>
<dbReference type="GeneID" id="28491703"/>
<feature type="transmembrane region" description="Helical" evidence="7">
    <location>
        <begin position="114"/>
        <end position="137"/>
    </location>
</feature>
<dbReference type="GO" id="GO:0055085">
    <property type="term" value="P:transmembrane transport"/>
    <property type="evidence" value="ECO:0007669"/>
    <property type="project" value="InterPro"/>
</dbReference>
<gene>
    <name evidence="9" type="ORF">TQ32_07665</name>
</gene>
<dbReference type="CDD" id="cd06261">
    <property type="entry name" value="TM_PBP2"/>
    <property type="match status" value="1"/>
</dbReference>
<dbReference type="PATRIC" id="fig|1609559.3.peg.1603"/>
<dbReference type="AlphaFoldDB" id="A0A127BAK2"/>
<dbReference type="PANTHER" id="PTHR30465:SF0">
    <property type="entry name" value="OLIGOPEPTIDE TRANSPORT SYSTEM PERMEASE PROTEIN APPB"/>
    <property type="match status" value="1"/>
</dbReference>
<dbReference type="InterPro" id="IPR035906">
    <property type="entry name" value="MetI-like_sf"/>
</dbReference>
<evidence type="ECO:0000256" key="2">
    <source>
        <dbReference type="ARBA" id="ARBA00022448"/>
    </source>
</evidence>
<reference evidence="9 10" key="2">
    <citation type="journal article" date="2016" name="Int. J. Syst. Evol. Microbiol.">
        <title>Pyrococcus kukulkanii sp. nov., a hyperthermophilic, piezophilic archaeon isolated from a deep-sea hydrothermal vent.</title>
        <authorList>
            <person name="Callac N."/>
            <person name="Oger P."/>
            <person name="Lesongeur F."/>
            <person name="Rattray J.E."/>
            <person name="Vannier P."/>
            <person name="Michoud G."/>
            <person name="Beauverger M."/>
            <person name="Gayet N."/>
            <person name="Rouxel O."/>
            <person name="Jebbar M."/>
            <person name="Godfroy A."/>
        </authorList>
    </citation>
    <scope>NUCLEOTIDE SEQUENCE [LARGE SCALE GENOMIC DNA]</scope>
    <source>
        <strain evidence="9 10">NCB100</strain>
    </source>
</reference>
<dbReference type="GO" id="GO:0005886">
    <property type="term" value="C:plasma membrane"/>
    <property type="evidence" value="ECO:0007669"/>
    <property type="project" value="UniProtKB-SubCell"/>
</dbReference>
<evidence type="ECO:0000313" key="9">
    <source>
        <dbReference type="EMBL" id="AMM54368.1"/>
    </source>
</evidence>
<comment type="similarity">
    <text evidence="7">Belongs to the binding-protein-dependent transport system permease family.</text>
</comment>
<accession>A0A127BAK2</accession>
<evidence type="ECO:0000256" key="3">
    <source>
        <dbReference type="ARBA" id="ARBA00022475"/>
    </source>
</evidence>
<keyword evidence="5 7" id="KW-1133">Transmembrane helix</keyword>
<name>A0A127BAK2_9EURY</name>
<keyword evidence="4 7" id="KW-0812">Transmembrane</keyword>
<organism evidence="9 10">
    <name type="scientific">Pyrococcus kukulkanii</name>
    <dbReference type="NCBI Taxonomy" id="1609559"/>
    <lineage>
        <taxon>Archaea</taxon>
        <taxon>Methanobacteriati</taxon>
        <taxon>Methanobacteriota</taxon>
        <taxon>Thermococci</taxon>
        <taxon>Thermococcales</taxon>
        <taxon>Thermococcaceae</taxon>
        <taxon>Pyrococcus</taxon>
    </lineage>
</organism>
<evidence type="ECO:0000259" key="8">
    <source>
        <dbReference type="PROSITE" id="PS50928"/>
    </source>
</evidence>
<evidence type="ECO:0000256" key="1">
    <source>
        <dbReference type="ARBA" id="ARBA00004651"/>
    </source>
</evidence>
<evidence type="ECO:0000256" key="6">
    <source>
        <dbReference type="ARBA" id="ARBA00023136"/>
    </source>
</evidence>
<protein>
    <submittedName>
        <fullName evidence="9">Peptide ABC transporter permease</fullName>
    </submittedName>
</protein>
<feature type="transmembrane region" description="Helical" evidence="7">
    <location>
        <begin position="294"/>
        <end position="315"/>
    </location>
</feature>
<dbReference type="InterPro" id="IPR000515">
    <property type="entry name" value="MetI-like"/>
</dbReference>